<keyword evidence="1" id="KW-0732">Signal</keyword>
<sequence length="189" mass="22359">SVITFLSMVLILLHQRALDDGMHNFKKQVVCVKASQLTPRVSDEDVERVRHCFTRSPQKSVRRAARQLSMPPMSVWRVLRRRLRMKGYRLQILQALREGDKERRVEFCNFVLDKMMDDEHFVSSIVFSDEATFHLNGKVNRHNVRIWGTENPLEIVQHERDSQKFNVLCTVSRERCKVHFSLLRTLLQE</sequence>
<feature type="chain" id="PRO_5008582959" description="Transposase Tc1-like domain-containing protein" evidence="1">
    <location>
        <begin position="20"/>
        <end position="189"/>
    </location>
</feature>
<dbReference type="InterPro" id="IPR036397">
    <property type="entry name" value="RNaseH_sf"/>
</dbReference>
<dbReference type="Gene3D" id="3.30.420.10">
    <property type="entry name" value="Ribonuclease H-like superfamily/Ribonuclease H"/>
    <property type="match status" value="1"/>
</dbReference>
<gene>
    <name evidence="2" type="ORF">g.4896</name>
</gene>
<dbReference type="PANTHER" id="PTHR47326">
    <property type="entry name" value="TRANSPOSABLE ELEMENT TC3 TRANSPOSASE-LIKE PROTEIN"/>
    <property type="match status" value="1"/>
</dbReference>
<protein>
    <recommendedName>
        <fullName evidence="3">Transposase Tc1-like domain-containing protein</fullName>
    </recommendedName>
</protein>
<name>A0A1B6FN76_9HEMI</name>
<evidence type="ECO:0008006" key="3">
    <source>
        <dbReference type="Google" id="ProtNLM"/>
    </source>
</evidence>
<dbReference type="AlphaFoldDB" id="A0A1B6FN76"/>
<accession>A0A1B6FN76</accession>
<evidence type="ECO:0000313" key="2">
    <source>
        <dbReference type="EMBL" id="JAS51453.1"/>
    </source>
</evidence>
<proteinExistence type="predicted"/>
<evidence type="ECO:0000256" key="1">
    <source>
        <dbReference type="SAM" id="SignalP"/>
    </source>
</evidence>
<feature type="signal peptide" evidence="1">
    <location>
        <begin position="1"/>
        <end position="19"/>
    </location>
</feature>
<dbReference type="PANTHER" id="PTHR47326:SF1">
    <property type="entry name" value="HTH PSQ-TYPE DOMAIN-CONTAINING PROTEIN"/>
    <property type="match status" value="1"/>
</dbReference>
<dbReference type="EMBL" id="GECZ01018316">
    <property type="protein sequence ID" value="JAS51453.1"/>
    <property type="molecule type" value="Transcribed_RNA"/>
</dbReference>
<reference evidence="2" key="1">
    <citation type="submission" date="2015-11" db="EMBL/GenBank/DDBJ databases">
        <title>De novo transcriptome assembly of four potential Pierce s Disease insect vectors from Arizona vineyards.</title>
        <authorList>
            <person name="Tassone E.E."/>
        </authorList>
    </citation>
    <scope>NUCLEOTIDE SEQUENCE</scope>
</reference>
<feature type="non-terminal residue" evidence="2">
    <location>
        <position position="1"/>
    </location>
</feature>
<dbReference type="GO" id="GO:0003676">
    <property type="term" value="F:nucleic acid binding"/>
    <property type="evidence" value="ECO:0007669"/>
    <property type="project" value="InterPro"/>
</dbReference>
<organism evidence="2">
    <name type="scientific">Cuerna arida</name>
    <dbReference type="NCBI Taxonomy" id="1464854"/>
    <lineage>
        <taxon>Eukaryota</taxon>
        <taxon>Metazoa</taxon>
        <taxon>Ecdysozoa</taxon>
        <taxon>Arthropoda</taxon>
        <taxon>Hexapoda</taxon>
        <taxon>Insecta</taxon>
        <taxon>Pterygota</taxon>
        <taxon>Neoptera</taxon>
        <taxon>Paraneoptera</taxon>
        <taxon>Hemiptera</taxon>
        <taxon>Auchenorrhyncha</taxon>
        <taxon>Membracoidea</taxon>
        <taxon>Cicadellidae</taxon>
        <taxon>Cicadellinae</taxon>
        <taxon>Proconiini</taxon>
        <taxon>Cuerna</taxon>
    </lineage>
</organism>